<evidence type="ECO:0000313" key="4">
    <source>
        <dbReference type="Proteomes" id="UP001501455"/>
    </source>
</evidence>
<dbReference type="PROSITE" id="PS51257">
    <property type="entry name" value="PROKAR_LIPOPROTEIN"/>
    <property type="match status" value="1"/>
</dbReference>
<comment type="caution">
    <text evidence="3">The sequence shown here is derived from an EMBL/GenBank/DDBJ whole genome shotgun (WGS) entry which is preliminary data.</text>
</comment>
<evidence type="ECO:0000256" key="2">
    <source>
        <dbReference type="SAM" id="SignalP"/>
    </source>
</evidence>
<dbReference type="InterPro" id="IPR047676">
    <property type="entry name" value="FxLYD_dom"/>
</dbReference>
<dbReference type="EMBL" id="BAAAXF010000054">
    <property type="protein sequence ID" value="GAA3500435.1"/>
    <property type="molecule type" value="Genomic_DNA"/>
</dbReference>
<dbReference type="Proteomes" id="UP001501455">
    <property type="component" value="Unassembled WGS sequence"/>
</dbReference>
<evidence type="ECO:0000256" key="1">
    <source>
        <dbReference type="SAM" id="MobiDB-lite"/>
    </source>
</evidence>
<feature type="compositionally biased region" description="Low complexity" evidence="1">
    <location>
        <begin position="44"/>
        <end position="56"/>
    </location>
</feature>
<gene>
    <name evidence="3" type="ORF">GCM10019016_075410</name>
</gene>
<dbReference type="NCBIfam" id="NF038353">
    <property type="entry name" value="FxLYD_dom"/>
    <property type="match status" value="1"/>
</dbReference>
<evidence type="ECO:0000313" key="3">
    <source>
        <dbReference type="EMBL" id="GAA3500435.1"/>
    </source>
</evidence>
<keyword evidence="4" id="KW-1185">Reference proteome</keyword>
<organism evidence="3 4">
    <name type="scientific">Streptomyces prasinosporus</name>
    <dbReference type="NCBI Taxonomy" id="68256"/>
    <lineage>
        <taxon>Bacteria</taxon>
        <taxon>Bacillati</taxon>
        <taxon>Actinomycetota</taxon>
        <taxon>Actinomycetes</taxon>
        <taxon>Kitasatosporales</taxon>
        <taxon>Streptomycetaceae</taxon>
        <taxon>Streptomyces</taxon>
        <taxon>Streptomyces albogriseolus group</taxon>
    </lineage>
</organism>
<accession>A0ABP6U0B0</accession>
<dbReference type="RefSeq" id="WP_345581833.1">
    <property type="nucleotide sequence ID" value="NZ_BAAAXF010000054.1"/>
</dbReference>
<protein>
    <submittedName>
        <fullName evidence="3">Uncharacterized protein</fullName>
    </submittedName>
</protein>
<feature type="region of interest" description="Disordered" evidence="1">
    <location>
        <begin position="29"/>
        <end position="56"/>
    </location>
</feature>
<feature type="signal peptide" evidence="2">
    <location>
        <begin position="1"/>
        <end position="30"/>
    </location>
</feature>
<feature type="chain" id="PRO_5046577784" evidence="2">
    <location>
        <begin position="31"/>
        <end position="158"/>
    </location>
</feature>
<name>A0ABP6U0B0_9ACTN</name>
<feature type="compositionally biased region" description="Basic and acidic residues" evidence="1">
    <location>
        <begin position="140"/>
        <end position="158"/>
    </location>
</feature>
<sequence>MTGRRHGRGTAGAAGAAVLAALLAAGAAGCADEEPAGPPASSVASRATEAWESATAEAGRRFEDLVEGFDAREDVALGSPSVAPDGRSTVEVTVRNTDGSARSFLVQVDFTDPDGGLLDVVVVTVDDVPPGESAKATARSTHDLPGDARPEVERAVRY</sequence>
<feature type="region of interest" description="Disordered" evidence="1">
    <location>
        <begin position="130"/>
        <end position="158"/>
    </location>
</feature>
<reference evidence="4" key="1">
    <citation type="journal article" date="2019" name="Int. J. Syst. Evol. Microbiol.">
        <title>The Global Catalogue of Microorganisms (GCM) 10K type strain sequencing project: providing services to taxonomists for standard genome sequencing and annotation.</title>
        <authorList>
            <consortium name="The Broad Institute Genomics Platform"/>
            <consortium name="The Broad Institute Genome Sequencing Center for Infectious Disease"/>
            <person name="Wu L."/>
            <person name="Ma J."/>
        </authorList>
    </citation>
    <scope>NUCLEOTIDE SEQUENCE [LARGE SCALE GENOMIC DNA]</scope>
    <source>
        <strain evidence="4">JCM 4816</strain>
    </source>
</reference>
<keyword evidence="2" id="KW-0732">Signal</keyword>
<proteinExistence type="predicted"/>